<dbReference type="Proteomes" id="UP001302349">
    <property type="component" value="Chromosome"/>
</dbReference>
<sequence>MEPSTTSLTTFLDYLKLLVRQPSVVGYEEPFFRLIRRELEEMGIKISLYQGLLVAEGSKPTSNYLSAHVDRHGLICTGPNEFQYAAFVTQNRSELNGNSVSEQTLEKIADRFEGQQVHAYEPWSGTYLGQGTTRHSYISEKRKNLIIEINGLEHVTPGVPIAYSDRISIHEGRVSAQLDNVLMVAVVVYLFSQGYQGTAFFTAQEEAGRSWRYLADWFYRVEQATKKLIVLDTSPFGEDEKEASDSEIILRHKDATADFDEKMVAEIAAASEKLGIKTVYKDIFIEHHNEQRLVDGKKPLSLGRTELGRIIEGTDGLISGATIQIPTTGYHTSEETASLQSIAMAINLLKEVLKESFEQNK</sequence>
<evidence type="ECO:0000313" key="2">
    <source>
        <dbReference type="Proteomes" id="UP001302349"/>
    </source>
</evidence>
<dbReference type="PANTHER" id="PTHR32481">
    <property type="entry name" value="AMINOPEPTIDASE"/>
    <property type="match status" value="1"/>
</dbReference>
<dbReference type="SUPFAM" id="SSF53187">
    <property type="entry name" value="Zn-dependent exopeptidases"/>
    <property type="match status" value="1"/>
</dbReference>
<protein>
    <recommendedName>
        <fullName evidence="3">Peptidase M42</fullName>
    </recommendedName>
</protein>
<proteinExistence type="predicted"/>
<dbReference type="InterPro" id="IPR051464">
    <property type="entry name" value="Peptidase_M42_aminopept"/>
</dbReference>
<evidence type="ECO:0000313" key="1">
    <source>
        <dbReference type="EMBL" id="WOK04452.1"/>
    </source>
</evidence>
<accession>A0ABZ0IIW2</accession>
<name>A0ABZ0IIW2_9BACT</name>
<dbReference type="PANTHER" id="PTHR32481:SF0">
    <property type="entry name" value="AMINOPEPTIDASE YPDE-RELATED"/>
    <property type="match status" value="1"/>
</dbReference>
<dbReference type="Gene3D" id="3.40.630.10">
    <property type="entry name" value="Zn peptidases"/>
    <property type="match status" value="1"/>
</dbReference>
<gene>
    <name evidence="1" type="ORF">RT717_15330</name>
</gene>
<dbReference type="RefSeq" id="WP_317487262.1">
    <property type="nucleotide sequence ID" value="NZ_CP136051.1"/>
</dbReference>
<evidence type="ECO:0008006" key="3">
    <source>
        <dbReference type="Google" id="ProtNLM"/>
    </source>
</evidence>
<keyword evidence="2" id="KW-1185">Reference proteome</keyword>
<organism evidence="1 2">
    <name type="scientific">Imperialibacter roseus</name>
    <dbReference type="NCBI Taxonomy" id="1324217"/>
    <lineage>
        <taxon>Bacteria</taxon>
        <taxon>Pseudomonadati</taxon>
        <taxon>Bacteroidota</taxon>
        <taxon>Cytophagia</taxon>
        <taxon>Cytophagales</taxon>
        <taxon>Flammeovirgaceae</taxon>
        <taxon>Imperialibacter</taxon>
    </lineage>
</organism>
<dbReference type="EMBL" id="CP136051">
    <property type="protein sequence ID" value="WOK04452.1"/>
    <property type="molecule type" value="Genomic_DNA"/>
</dbReference>
<reference evidence="1 2" key="1">
    <citation type="journal article" date="2023" name="Microbiol. Resour. Announc.">
        <title>Complete Genome Sequence of Imperialibacter roseus strain P4T.</title>
        <authorList>
            <person name="Tizabi D.R."/>
            <person name="Bachvaroff T."/>
            <person name="Hill R.T."/>
        </authorList>
    </citation>
    <scope>NUCLEOTIDE SEQUENCE [LARGE SCALE GENOMIC DNA]</scope>
    <source>
        <strain evidence="1 2">P4T</strain>
    </source>
</reference>